<name>A0AAV5BR03_ELECO</name>
<accession>A0AAV5BR03</accession>
<dbReference type="Proteomes" id="UP001054889">
    <property type="component" value="Unassembled WGS sequence"/>
</dbReference>
<proteinExistence type="predicted"/>
<evidence type="ECO:0000313" key="3">
    <source>
        <dbReference type="Proteomes" id="UP001054889"/>
    </source>
</evidence>
<evidence type="ECO:0000313" key="1">
    <source>
        <dbReference type="EMBL" id="GJM88876.1"/>
    </source>
</evidence>
<dbReference type="EMBL" id="BQKI01000002">
    <property type="protein sequence ID" value="GJM88876.1"/>
    <property type="molecule type" value="Genomic_DNA"/>
</dbReference>
<protein>
    <submittedName>
        <fullName evidence="1">Uncharacterized protein</fullName>
    </submittedName>
</protein>
<evidence type="ECO:0000313" key="2">
    <source>
        <dbReference type="EMBL" id="GJM89277.1"/>
    </source>
</evidence>
<organism evidence="1 3">
    <name type="scientific">Eleusine coracana subsp. coracana</name>
    <dbReference type="NCBI Taxonomy" id="191504"/>
    <lineage>
        <taxon>Eukaryota</taxon>
        <taxon>Viridiplantae</taxon>
        <taxon>Streptophyta</taxon>
        <taxon>Embryophyta</taxon>
        <taxon>Tracheophyta</taxon>
        <taxon>Spermatophyta</taxon>
        <taxon>Magnoliopsida</taxon>
        <taxon>Liliopsida</taxon>
        <taxon>Poales</taxon>
        <taxon>Poaceae</taxon>
        <taxon>PACMAD clade</taxon>
        <taxon>Chloridoideae</taxon>
        <taxon>Cynodonteae</taxon>
        <taxon>Eleusininae</taxon>
        <taxon>Eleusine</taxon>
    </lineage>
</organism>
<reference evidence="1" key="2">
    <citation type="submission" date="2021-12" db="EMBL/GenBank/DDBJ databases">
        <title>Resequencing data analysis of finger millet.</title>
        <authorList>
            <person name="Hatakeyama M."/>
            <person name="Aluri S."/>
            <person name="Balachadran M.T."/>
            <person name="Sivarajan S.R."/>
            <person name="Poveda L."/>
            <person name="Shimizu-Inatsugi R."/>
            <person name="Schlapbach R."/>
            <person name="Sreeman S.M."/>
            <person name="Shimizu K.K."/>
        </authorList>
    </citation>
    <scope>NUCLEOTIDE SEQUENCE</scope>
</reference>
<keyword evidence="3" id="KW-1185">Reference proteome</keyword>
<dbReference type="AlphaFoldDB" id="A0AAV5BR03"/>
<dbReference type="EMBL" id="BQKI01000002">
    <property type="protein sequence ID" value="GJM89277.1"/>
    <property type="molecule type" value="Genomic_DNA"/>
</dbReference>
<gene>
    <name evidence="1" type="primary">ga04998</name>
    <name evidence="2" type="synonym">ga05451</name>
    <name evidence="1" type="ORF">PR202_ga04998</name>
    <name evidence="2" type="ORF">PR202_ga05451</name>
</gene>
<comment type="caution">
    <text evidence="1">The sequence shown here is derived from an EMBL/GenBank/DDBJ whole genome shotgun (WGS) entry which is preliminary data.</text>
</comment>
<reference evidence="1" key="1">
    <citation type="journal article" date="2018" name="DNA Res.">
        <title>Multiple hybrid de novo genome assembly of finger millet, an orphan allotetraploid crop.</title>
        <authorList>
            <person name="Hatakeyama M."/>
            <person name="Aluri S."/>
            <person name="Balachadran M.T."/>
            <person name="Sivarajan S.R."/>
            <person name="Patrignani A."/>
            <person name="Gruter S."/>
            <person name="Poveda L."/>
            <person name="Shimizu-Inatsugi R."/>
            <person name="Baeten J."/>
            <person name="Francoijs K.J."/>
            <person name="Nataraja K.N."/>
            <person name="Reddy Y.A.N."/>
            <person name="Phadnis S."/>
            <person name="Ravikumar R.L."/>
            <person name="Schlapbach R."/>
            <person name="Sreeman S.M."/>
            <person name="Shimizu K.K."/>
        </authorList>
    </citation>
    <scope>NUCLEOTIDE SEQUENCE</scope>
</reference>
<sequence>MPFSAIISSMDSRKSLLGSTDAFTTAKLSASGGGAAAGGAFFLHRGDAAAAARRGLLARVLRRRPPKDTEERLPELPFPPCSETELGRGVAAWRTTCRSFFFAAAGLVAIGRSTRSDTSSSAWRSKMMSVSDAITLPVKTSFVDDGVFFAGFLSCLPTSPSRPTQVSRLWRWVASGTWATGAGSGLPTGPTLCRLL</sequence>